<dbReference type="Proteomes" id="UP000318017">
    <property type="component" value="Chromosome"/>
</dbReference>
<evidence type="ECO:0000313" key="1">
    <source>
        <dbReference type="EMBL" id="QDV23810.1"/>
    </source>
</evidence>
<accession>A0A518G5E3</accession>
<protein>
    <submittedName>
        <fullName evidence="1">Uncharacterized protein</fullName>
    </submittedName>
</protein>
<dbReference type="OrthoDB" id="272345at2"/>
<keyword evidence="2" id="KW-1185">Reference proteome</keyword>
<evidence type="ECO:0000313" key="2">
    <source>
        <dbReference type="Proteomes" id="UP000318017"/>
    </source>
</evidence>
<dbReference type="AlphaFoldDB" id="A0A518G5E3"/>
<organism evidence="1 2">
    <name type="scientific">Aureliella helgolandensis</name>
    <dbReference type="NCBI Taxonomy" id="2527968"/>
    <lineage>
        <taxon>Bacteria</taxon>
        <taxon>Pseudomonadati</taxon>
        <taxon>Planctomycetota</taxon>
        <taxon>Planctomycetia</taxon>
        <taxon>Pirellulales</taxon>
        <taxon>Pirellulaceae</taxon>
        <taxon>Aureliella</taxon>
    </lineage>
</organism>
<sequence>MVQDYSISKCTRRCALSQRTLEPSEFYYSVILPKDEDVVRIDIAASAWEAPPEGAIGWWKCRMPTAGAKKLRPAPTGVLLDTLSDLVERPGKESLAYFLALLLVRRRALSEERRVETHGDSSPEDALADSDLWTLTSAADGRVWNVPVREPTAEQLPELEAELSTLLFTEE</sequence>
<reference evidence="1 2" key="1">
    <citation type="submission" date="2019-02" db="EMBL/GenBank/DDBJ databases">
        <title>Deep-cultivation of Planctomycetes and their phenomic and genomic characterization uncovers novel biology.</title>
        <authorList>
            <person name="Wiegand S."/>
            <person name="Jogler M."/>
            <person name="Boedeker C."/>
            <person name="Pinto D."/>
            <person name="Vollmers J."/>
            <person name="Rivas-Marin E."/>
            <person name="Kohn T."/>
            <person name="Peeters S.H."/>
            <person name="Heuer A."/>
            <person name="Rast P."/>
            <person name="Oberbeckmann S."/>
            <person name="Bunk B."/>
            <person name="Jeske O."/>
            <person name="Meyerdierks A."/>
            <person name="Storesund J.E."/>
            <person name="Kallscheuer N."/>
            <person name="Luecker S."/>
            <person name="Lage O.M."/>
            <person name="Pohl T."/>
            <person name="Merkel B.J."/>
            <person name="Hornburger P."/>
            <person name="Mueller R.-W."/>
            <person name="Bruemmer F."/>
            <person name="Labrenz M."/>
            <person name="Spormann A.M."/>
            <person name="Op den Camp H."/>
            <person name="Overmann J."/>
            <person name="Amann R."/>
            <person name="Jetten M.S.M."/>
            <person name="Mascher T."/>
            <person name="Medema M.H."/>
            <person name="Devos D.P."/>
            <person name="Kaster A.-K."/>
            <person name="Ovreas L."/>
            <person name="Rohde M."/>
            <person name="Galperin M.Y."/>
            <person name="Jogler C."/>
        </authorList>
    </citation>
    <scope>NUCLEOTIDE SEQUENCE [LARGE SCALE GENOMIC DNA]</scope>
    <source>
        <strain evidence="1 2">Q31a</strain>
    </source>
</reference>
<dbReference type="EMBL" id="CP036298">
    <property type="protein sequence ID" value="QDV23810.1"/>
    <property type="molecule type" value="Genomic_DNA"/>
</dbReference>
<dbReference type="RefSeq" id="WP_145077005.1">
    <property type="nucleotide sequence ID" value="NZ_CP036298.1"/>
</dbReference>
<dbReference type="KEGG" id="ahel:Q31a_21150"/>
<proteinExistence type="predicted"/>
<gene>
    <name evidence="1" type="ORF">Q31a_21150</name>
</gene>
<name>A0A518G5E3_9BACT</name>